<organism evidence="1 2">
    <name type="scientific">Wuchereria bancrofti</name>
    <dbReference type="NCBI Taxonomy" id="6293"/>
    <lineage>
        <taxon>Eukaryota</taxon>
        <taxon>Metazoa</taxon>
        <taxon>Ecdysozoa</taxon>
        <taxon>Nematoda</taxon>
        <taxon>Chromadorea</taxon>
        <taxon>Rhabditida</taxon>
        <taxon>Spirurina</taxon>
        <taxon>Spiruromorpha</taxon>
        <taxon>Filarioidea</taxon>
        <taxon>Onchocercidae</taxon>
        <taxon>Wuchereria</taxon>
    </lineage>
</organism>
<protein>
    <submittedName>
        <fullName evidence="1">Uncharacterized protein</fullName>
    </submittedName>
</protein>
<dbReference type="AlphaFoldDB" id="J9E4T0"/>
<accession>J9E4T0</accession>
<reference evidence="2" key="1">
    <citation type="submission" date="2012-08" db="EMBL/GenBank/DDBJ databases">
        <title>The Genome Sequence of Wuchereria bancrofti.</title>
        <authorList>
            <person name="Nutman T.B."/>
            <person name="Fink D.L."/>
            <person name="Russ C."/>
            <person name="Young S."/>
            <person name="Zeng Q."/>
            <person name="Koehrsen M."/>
            <person name="Alvarado L."/>
            <person name="Berlin A."/>
            <person name="Chapman S.B."/>
            <person name="Chen Z."/>
            <person name="Freedman E."/>
            <person name="Gellesch M."/>
            <person name="Goldberg J."/>
            <person name="Griggs A."/>
            <person name="Gujja S."/>
            <person name="Heilman E.R."/>
            <person name="Heiman D."/>
            <person name="Hepburn T."/>
            <person name="Howarth C."/>
            <person name="Jen D."/>
            <person name="Larson L."/>
            <person name="Lewis B."/>
            <person name="Mehta T."/>
            <person name="Park D."/>
            <person name="Pearson M."/>
            <person name="Roberts A."/>
            <person name="Saif S."/>
            <person name="Shea T."/>
            <person name="Shenoy N."/>
            <person name="Sisk P."/>
            <person name="Stolte C."/>
            <person name="Sykes S."/>
            <person name="Walk T."/>
            <person name="White J."/>
            <person name="Yandava C."/>
            <person name="Haas B."/>
            <person name="Henn M.R."/>
            <person name="Nusbaum C."/>
            <person name="Birren B."/>
        </authorList>
    </citation>
    <scope>NUCLEOTIDE SEQUENCE [LARGE SCALE GENOMIC DNA]</scope>
    <source>
        <strain evidence="2">NA</strain>
    </source>
</reference>
<proteinExistence type="predicted"/>
<dbReference type="EMBL" id="ADBV01008147">
    <property type="protein sequence ID" value="EJW77143.1"/>
    <property type="molecule type" value="Genomic_DNA"/>
</dbReference>
<name>J9E4T0_WUCBA</name>
<gene>
    <name evidence="1" type="ORF">WUBG_11951</name>
</gene>
<comment type="caution">
    <text evidence="1">The sequence shown here is derived from an EMBL/GenBank/DDBJ whole genome shotgun (WGS) entry which is preliminary data.</text>
</comment>
<sequence length="107" mass="12346">MITIPILSLHPSAAYFSIVKESLGRTRSGKLDGTTVFVYSQTVWSNIRERSIIAKKKIRKKLQKFLNLLCMVIDFLQIFPELRFSTGNIRNESRDLELREIDNSNDA</sequence>
<evidence type="ECO:0000313" key="1">
    <source>
        <dbReference type="EMBL" id="EJW77143.1"/>
    </source>
</evidence>
<dbReference type="Proteomes" id="UP000004810">
    <property type="component" value="Unassembled WGS sequence"/>
</dbReference>
<evidence type="ECO:0000313" key="2">
    <source>
        <dbReference type="Proteomes" id="UP000004810"/>
    </source>
</evidence>